<feature type="chain" id="PRO_5020371840" evidence="11">
    <location>
        <begin position="29"/>
        <end position="332"/>
    </location>
</feature>
<evidence type="ECO:0000256" key="11">
    <source>
        <dbReference type="SAM" id="SignalP"/>
    </source>
</evidence>
<reference evidence="13 14" key="1">
    <citation type="submission" date="2019-03" db="EMBL/GenBank/DDBJ databases">
        <title>Freshwater and sediment microbial communities from various areas in North America, analyzing microbe dynamics in response to fracking.</title>
        <authorList>
            <person name="Lamendella R."/>
        </authorList>
    </citation>
    <scope>NUCLEOTIDE SEQUENCE [LARGE SCALE GENOMIC DNA]</scope>
    <source>
        <strain evidence="13 14">18_TX</strain>
    </source>
</reference>
<feature type="signal peptide" evidence="11">
    <location>
        <begin position="1"/>
        <end position="28"/>
    </location>
</feature>
<dbReference type="PANTHER" id="PTHR34501:SF9">
    <property type="entry name" value="MAJOR OUTER MEMBRANE PROTEIN P.IA"/>
    <property type="match status" value="1"/>
</dbReference>
<comment type="caution">
    <text evidence="13">The sequence shown here is derived from an EMBL/GenBank/DDBJ whole genome shotgun (WGS) entry which is preliminary data.</text>
</comment>
<feature type="domain" description="Porin" evidence="12">
    <location>
        <begin position="11"/>
        <end position="294"/>
    </location>
</feature>
<dbReference type="InterPro" id="IPR033900">
    <property type="entry name" value="Gram_neg_porin_domain"/>
</dbReference>
<sequence>MNKLLGYVAVAAVLAFPLSATVVSPVQAQDNDALTVYGRANVSFQSNDEGNADGRYTDVVSNSSRFGFKGFADLENDLEVFYQLEFGIDLADFDEGDDAVTNRNQVVGLRGNFGEVMLGRYDTFLKDSQGKIDEFTDYEADLKSLFRGENRPDNTLTYYSPAFNNIKFGMTYIASDDEDGDDGVSFGLLYGDAKLNKTNFYAAIAVDRDVANYDIEQLSVATKFGDVRVGAAIQQFESINGLYDGDGYLVSAAYPYNNWVFKGQYQSVDESGDTDASFSFGADYFFSGDTRVYAWFTGRECDIQQYESRGCSATPGTEQDYLAVGIRHDFSW</sequence>
<accession>A0A4R6PQG1</accession>
<evidence type="ECO:0000256" key="8">
    <source>
        <dbReference type="ARBA" id="ARBA00023114"/>
    </source>
</evidence>
<keyword evidence="3" id="KW-0813">Transport</keyword>
<dbReference type="GO" id="GO:0015288">
    <property type="term" value="F:porin activity"/>
    <property type="evidence" value="ECO:0007669"/>
    <property type="project" value="UniProtKB-KW"/>
</dbReference>
<keyword evidence="8" id="KW-0626">Porin</keyword>
<evidence type="ECO:0000256" key="3">
    <source>
        <dbReference type="ARBA" id="ARBA00022448"/>
    </source>
</evidence>
<evidence type="ECO:0000256" key="10">
    <source>
        <dbReference type="ARBA" id="ARBA00023237"/>
    </source>
</evidence>
<dbReference type="EMBL" id="SNXI01000003">
    <property type="protein sequence ID" value="TDP39202.1"/>
    <property type="molecule type" value="Genomic_DNA"/>
</dbReference>
<dbReference type="GO" id="GO:0034220">
    <property type="term" value="P:monoatomic ion transmembrane transport"/>
    <property type="evidence" value="ECO:0007669"/>
    <property type="project" value="InterPro"/>
</dbReference>
<dbReference type="Gene3D" id="2.40.160.10">
    <property type="entry name" value="Porin"/>
    <property type="match status" value="1"/>
</dbReference>
<keyword evidence="6 11" id="KW-0732">Signal</keyword>
<evidence type="ECO:0000313" key="14">
    <source>
        <dbReference type="Proteomes" id="UP000295531"/>
    </source>
</evidence>
<evidence type="ECO:0000256" key="4">
    <source>
        <dbReference type="ARBA" id="ARBA00022452"/>
    </source>
</evidence>
<evidence type="ECO:0000256" key="5">
    <source>
        <dbReference type="ARBA" id="ARBA00022692"/>
    </source>
</evidence>
<keyword evidence="7" id="KW-0406">Ion transport</keyword>
<protein>
    <submittedName>
        <fullName evidence="13">Putative porin</fullName>
    </submittedName>
</protein>
<dbReference type="GO" id="GO:0009279">
    <property type="term" value="C:cell outer membrane"/>
    <property type="evidence" value="ECO:0007669"/>
    <property type="project" value="UniProtKB-SubCell"/>
</dbReference>
<dbReference type="Pfam" id="PF13609">
    <property type="entry name" value="Porin_4"/>
    <property type="match status" value="1"/>
</dbReference>
<comment type="subcellular location">
    <subcellularLocation>
        <location evidence="1">Cell outer membrane</location>
        <topology evidence="1">Multi-pass membrane protein</topology>
    </subcellularLocation>
</comment>
<dbReference type="AlphaFoldDB" id="A0A4R6PQG1"/>
<evidence type="ECO:0000256" key="9">
    <source>
        <dbReference type="ARBA" id="ARBA00023136"/>
    </source>
</evidence>
<gene>
    <name evidence="13" type="ORF">DEU29_10398</name>
</gene>
<proteinExistence type="predicted"/>
<dbReference type="PANTHER" id="PTHR34501">
    <property type="entry name" value="PROTEIN YDDL-RELATED"/>
    <property type="match status" value="1"/>
</dbReference>
<dbReference type="Proteomes" id="UP000295531">
    <property type="component" value="Unassembled WGS sequence"/>
</dbReference>
<dbReference type="OrthoDB" id="8173690at2"/>
<dbReference type="CDD" id="cd00342">
    <property type="entry name" value="gram_neg_porins"/>
    <property type="match status" value="1"/>
</dbReference>
<keyword evidence="4" id="KW-1134">Transmembrane beta strand</keyword>
<keyword evidence="10" id="KW-0998">Cell outer membrane</keyword>
<dbReference type="InterPro" id="IPR002299">
    <property type="entry name" value="Porin_Neis"/>
</dbReference>
<evidence type="ECO:0000256" key="2">
    <source>
        <dbReference type="ARBA" id="ARBA00011233"/>
    </source>
</evidence>
<organism evidence="13 14">
    <name type="scientific">Idiomarina aquatica</name>
    <dbReference type="NCBI Taxonomy" id="1327752"/>
    <lineage>
        <taxon>Bacteria</taxon>
        <taxon>Pseudomonadati</taxon>
        <taxon>Pseudomonadota</taxon>
        <taxon>Gammaproteobacteria</taxon>
        <taxon>Alteromonadales</taxon>
        <taxon>Idiomarinaceae</taxon>
        <taxon>Idiomarina</taxon>
    </lineage>
</organism>
<evidence type="ECO:0000259" key="12">
    <source>
        <dbReference type="Pfam" id="PF13609"/>
    </source>
</evidence>
<dbReference type="SUPFAM" id="SSF56935">
    <property type="entry name" value="Porins"/>
    <property type="match status" value="1"/>
</dbReference>
<comment type="subunit">
    <text evidence="2">Homotrimer.</text>
</comment>
<dbReference type="InterPro" id="IPR050298">
    <property type="entry name" value="Gram-neg_bact_OMP"/>
</dbReference>
<name>A0A4R6PQG1_9GAMM</name>
<keyword evidence="9" id="KW-0472">Membrane</keyword>
<dbReference type="PRINTS" id="PR00184">
    <property type="entry name" value="NEISSPPORIN"/>
</dbReference>
<evidence type="ECO:0000256" key="1">
    <source>
        <dbReference type="ARBA" id="ARBA00004571"/>
    </source>
</evidence>
<keyword evidence="5" id="KW-0812">Transmembrane</keyword>
<dbReference type="InterPro" id="IPR023614">
    <property type="entry name" value="Porin_dom_sf"/>
</dbReference>
<evidence type="ECO:0000256" key="7">
    <source>
        <dbReference type="ARBA" id="ARBA00023065"/>
    </source>
</evidence>
<keyword evidence="14" id="KW-1185">Reference proteome</keyword>
<dbReference type="InterPro" id="IPR001702">
    <property type="entry name" value="Porin_Gram-ve"/>
</dbReference>
<dbReference type="PRINTS" id="PR00182">
    <property type="entry name" value="ECOLNEIPORIN"/>
</dbReference>
<dbReference type="GO" id="GO:0046930">
    <property type="term" value="C:pore complex"/>
    <property type="evidence" value="ECO:0007669"/>
    <property type="project" value="UniProtKB-KW"/>
</dbReference>
<evidence type="ECO:0000256" key="6">
    <source>
        <dbReference type="ARBA" id="ARBA00022729"/>
    </source>
</evidence>
<evidence type="ECO:0000313" key="13">
    <source>
        <dbReference type="EMBL" id="TDP39202.1"/>
    </source>
</evidence>
<dbReference type="RefSeq" id="WP_133538917.1">
    <property type="nucleotide sequence ID" value="NZ_SNXI01000003.1"/>
</dbReference>